<dbReference type="SUPFAM" id="SSF46785">
    <property type="entry name" value="Winged helix' DNA-binding domain"/>
    <property type="match status" value="1"/>
</dbReference>
<gene>
    <name evidence="6" type="ORF">RM530_17180</name>
</gene>
<dbReference type="RefSeq" id="WP_311366488.1">
    <property type="nucleotide sequence ID" value="NZ_JAVRIC010000035.1"/>
</dbReference>
<dbReference type="PROSITE" id="PS50042">
    <property type="entry name" value="CNMP_BINDING_3"/>
    <property type="match status" value="1"/>
</dbReference>
<dbReference type="InterPro" id="IPR014710">
    <property type="entry name" value="RmlC-like_jellyroll"/>
</dbReference>
<keyword evidence="2" id="KW-0238">DNA-binding</keyword>
<proteinExistence type="predicted"/>
<feature type="domain" description="Cyclic nucleotide-binding" evidence="4">
    <location>
        <begin position="40"/>
        <end position="105"/>
    </location>
</feature>
<dbReference type="InterPro" id="IPR012318">
    <property type="entry name" value="HTH_CRP"/>
</dbReference>
<dbReference type="InterPro" id="IPR050397">
    <property type="entry name" value="Env_Response_Regulators"/>
</dbReference>
<dbReference type="Pfam" id="PF00027">
    <property type="entry name" value="cNMP_binding"/>
    <property type="match status" value="1"/>
</dbReference>
<evidence type="ECO:0000313" key="7">
    <source>
        <dbReference type="Proteomes" id="UP001254608"/>
    </source>
</evidence>
<keyword evidence="3" id="KW-0804">Transcription</keyword>
<dbReference type="PRINTS" id="PR00034">
    <property type="entry name" value="HTHCRP"/>
</dbReference>
<evidence type="ECO:0000313" key="6">
    <source>
        <dbReference type="EMBL" id="MDT0499079.1"/>
    </source>
</evidence>
<evidence type="ECO:0000256" key="3">
    <source>
        <dbReference type="ARBA" id="ARBA00023163"/>
    </source>
</evidence>
<reference evidence="6 7" key="1">
    <citation type="submission" date="2023-09" db="EMBL/GenBank/DDBJ databases">
        <authorList>
            <person name="Rey-Velasco X."/>
        </authorList>
    </citation>
    <scope>NUCLEOTIDE SEQUENCE [LARGE SCALE GENOMIC DNA]</scope>
    <source>
        <strain evidence="6 7">W345</strain>
    </source>
</reference>
<evidence type="ECO:0000259" key="4">
    <source>
        <dbReference type="PROSITE" id="PS50042"/>
    </source>
</evidence>
<dbReference type="CDD" id="cd00038">
    <property type="entry name" value="CAP_ED"/>
    <property type="match status" value="1"/>
</dbReference>
<keyword evidence="1" id="KW-0805">Transcription regulation</keyword>
<dbReference type="Gene3D" id="2.60.120.10">
    <property type="entry name" value="Jelly Rolls"/>
    <property type="match status" value="1"/>
</dbReference>
<dbReference type="PANTHER" id="PTHR24567:SF75">
    <property type="entry name" value="FUMARATE AND NITRATE REDUCTION REGULATORY PROTEIN"/>
    <property type="match status" value="1"/>
</dbReference>
<dbReference type="InterPro" id="IPR036390">
    <property type="entry name" value="WH_DNA-bd_sf"/>
</dbReference>
<feature type="domain" description="HTH crp-type" evidence="5">
    <location>
        <begin position="151"/>
        <end position="221"/>
    </location>
</feature>
<accession>A0ABU2WN78</accession>
<evidence type="ECO:0000259" key="5">
    <source>
        <dbReference type="PROSITE" id="PS51063"/>
    </source>
</evidence>
<evidence type="ECO:0000256" key="2">
    <source>
        <dbReference type="ARBA" id="ARBA00023125"/>
    </source>
</evidence>
<dbReference type="SUPFAM" id="SSF51206">
    <property type="entry name" value="cAMP-binding domain-like"/>
    <property type="match status" value="1"/>
</dbReference>
<dbReference type="PROSITE" id="PS51063">
    <property type="entry name" value="HTH_CRP_2"/>
    <property type="match status" value="1"/>
</dbReference>
<sequence length="227" mass="25175">MSATAPCIDCPRQSRCLGGLLVEGMTPAQMQSAGVSRSVLDKGEHLYRIGDRAEHLYLVRGGAFKTYVVSADGDEEIRGFQLAEDIVGLDAVCNPEFRANARALSRTWVCRLPIAAVRARMLETVQFRDRILSALGHEFDRLHGMLHRERCSADQRVAAFLLSQLDATITPGGEIELPMSRVDLGRYLDLATETVSRVFTRLQSRKVLRKQGTRCEVVDRDALCALA</sequence>
<keyword evidence="7" id="KW-1185">Reference proteome</keyword>
<dbReference type="Proteomes" id="UP001254608">
    <property type="component" value="Unassembled WGS sequence"/>
</dbReference>
<protein>
    <submittedName>
        <fullName evidence="6">Helix-turn-helix domain-containing protein</fullName>
    </submittedName>
</protein>
<dbReference type="Pfam" id="PF13545">
    <property type="entry name" value="HTH_Crp_2"/>
    <property type="match status" value="1"/>
</dbReference>
<dbReference type="EMBL" id="JAVRIC010000035">
    <property type="protein sequence ID" value="MDT0499079.1"/>
    <property type="molecule type" value="Genomic_DNA"/>
</dbReference>
<dbReference type="PANTHER" id="PTHR24567">
    <property type="entry name" value="CRP FAMILY TRANSCRIPTIONAL REGULATORY PROTEIN"/>
    <property type="match status" value="1"/>
</dbReference>
<name>A0ABU2WN78_9GAMM</name>
<dbReference type="InterPro" id="IPR000595">
    <property type="entry name" value="cNMP-bd_dom"/>
</dbReference>
<comment type="caution">
    <text evidence="6">The sequence shown here is derived from an EMBL/GenBank/DDBJ whole genome shotgun (WGS) entry which is preliminary data.</text>
</comment>
<dbReference type="SMART" id="SM00100">
    <property type="entry name" value="cNMP"/>
    <property type="match status" value="1"/>
</dbReference>
<organism evidence="6 7">
    <name type="scientific">Banduia mediterranea</name>
    <dbReference type="NCBI Taxonomy" id="3075609"/>
    <lineage>
        <taxon>Bacteria</taxon>
        <taxon>Pseudomonadati</taxon>
        <taxon>Pseudomonadota</taxon>
        <taxon>Gammaproteobacteria</taxon>
        <taxon>Nevskiales</taxon>
        <taxon>Algiphilaceae</taxon>
        <taxon>Banduia</taxon>
    </lineage>
</organism>
<evidence type="ECO:0000256" key="1">
    <source>
        <dbReference type="ARBA" id="ARBA00023015"/>
    </source>
</evidence>
<dbReference type="InterPro" id="IPR036388">
    <property type="entry name" value="WH-like_DNA-bd_sf"/>
</dbReference>
<dbReference type="InterPro" id="IPR018490">
    <property type="entry name" value="cNMP-bd_dom_sf"/>
</dbReference>
<dbReference type="SMART" id="SM00419">
    <property type="entry name" value="HTH_CRP"/>
    <property type="match status" value="1"/>
</dbReference>
<dbReference type="Gene3D" id="1.10.10.10">
    <property type="entry name" value="Winged helix-like DNA-binding domain superfamily/Winged helix DNA-binding domain"/>
    <property type="match status" value="1"/>
</dbReference>